<dbReference type="EMBL" id="BGZK01000912">
    <property type="protein sequence ID" value="GBP64893.1"/>
    <property type="molecule type" value="Genomic_DNA"/>
</dbReference>
<proteinExistence type="predicted"/>
<keyword evidence="3" id="KW-1185">Reference proteome</keyword>
<dbReference type="OrthoDB" id="5876800at2759"/>
<dbReference type="Gene3D" id="2.60.120.650">
    <property type="entry name" value="Cupin"/>
    <property type="match status" value="1"/>
</dbReference>
<evidence type="ECO:0000256" key="1">
    <source>
        <dbReference type="ARBA" id="ARBA00022723"/>
    </source>
</evidence>
<name>A0A4C1XPC3_EUMVA</name>
<accession>A0A4C1XPC3</accession>
<dbReference type="STRING" id="151549.A0A4C1XPC3"/>
<keyword evidence="1" id="KW-0479">Metal-binding</keyword>
<evidence type="ECO:0000313" key="2">
    <source>
        <dbReference type="EMBL" id="GBP64893.1"/>
    </source>
</evidence>
<dbReference type="AlphaFoldDB" id="A0A4C1XPC3"/>
<evidence type="ECO:0000313" key="3">
    <source>
        <dbReference type="Proteomes" id="UP000299102"/>
    </source>
</evidence>
<comment type="caution">
    <text evidence="2">The sequence shown here is derived from an EMBL/GenBank/DDBJ whole genome shotgun (WGS) entry which is preliminary data.</text>
</comment>
<dbReference type="PANTHER" id="PTHR23123">
    <property type="entry name" value="PHD/F-BOX CONTAINING PROTEIN"/>
    <property type="match status" value="1"/>
</dbReference>
<organism evidence="2 3">
    <name type="scientific">Eumeta variegata</name>
    <name type="common">Bagworm moth</name>
    <name type="synonym">Eumeta japonica</name>
    <dbReference type="NCBI Taxonomy" id="151549"/>
    <lineage>
        <taxon>Eukaryota</taxon>
        <taxon>Metazoa</taxon>
        <taxon>Ecdysozoa</taxon>
        <taxon>Arthropoda</taxon>
        <taxon>Hexapoda</taxon>
        <taxon>Insecta</taxon>
        <taxon>Pterygota</taxon>
        <taxon>Neoptera</taxon>
        <taxon>Endopterygota</taxon>
        <taxon>Lepidoptera</taxon>
        <taxon>Glossata</taxon>
        <taxon>Ditrysia</taxon>
        <taxon>Tineoidea</taxon>
        <taxon>Psychidae</taxon>
        <taxon>Oiketicinae</taxon>
        <taxon>Eumeta</taxon>
    </lineage>
</organism>
<gene>
    <name evidence="2" type="primary">Kdm2</name>
    <name evidence="2" type="ORF">EVAR_49827_1</name>
</gene>
<dbReference type="InterPro" id="IPR050690">
    <property type="entry name" value="JHDM1_Histone_Demethylase"/>
</dbReference>
<sequence>MRERKQRKLYSDEWALGDDDAEGGRGFSLADKLESARFEQPGAVLEMHGADLTVGYLQRHGFTTPILFKEKTGLGLRTEIETTLLCRPTPPAPPGARSRGVKRPALARPRHLHFHMLKSTLKPWFSARDRMEYDLMIVV</sequence>
<reference evidence="2 3" key="1">
    <citation type="journal article" date="2019" name="Commun. Biol.">
        <title>The bagworm genome reveals a unique fibroin gene that provides high tensile strength.</title>
        <authorList>
            <person name="Kono N."/>
            <person name="Nakamura H."/>
            <person name="Ohtoshi R."/>
            <person name="Tomita M."/>
            <person name="Numata K."/>
            <person name="Arakawa K."/>
        </authorList>
    </citation>
    <scope>NUCLEOTIDE SEQUENCE [LARGE SCALE GENOMIC DNA]</scope>
</reference>
<dbReference type="GO" id="GO:0046872">
    <property type="term" value="F:metal ion binding"/>
    <property type="evidence" value="ECO:0007669"/>
    <property type="project" value="UniProtKB-KW"/>
</dbReference>
<dbReference type="Proteomes" id="UP000299102">
    <property type="component" value="Unassembled WGS sequence"/>
</dbReference>
<protein>
    <submittedName>
        <fullName evidence="2">JmjC domain-containing histone demethylation protein 1</fullName>
    </submittedName>
</protein>